<evidence type="ECO:0000313" key="3">
    <source>
        <dbReference type="EMBL" id="SSW93150.1"/>
    </source>
</evidence>
<organism evidence="3 4">
    <name type="scientific">Rhodopseudomonas pentothenatexigens</name>
    <dbReference type="NCBI Taxonomy" id="999699"/>
    <lineage>
        <taxon>Bacteria</taxon>
        <taxon>Pseudomonadati</taxon>
        <taxon>Pseudomonadota</taxon>
        <taxon>Alphaproteobacteria</taxon>
        <taxon>Hyphomicrobiales</taxon>
        <taxon>Nitrobacteraceae</taxon>
        <taxon>Rhodopseudomonas</taxon>
    </lineage>
</organism>
<feature type="region of interest" description="Disordered" evidence="1">
    <location>
        <begin position="1620"/>
        <end position="1643"/>
    </location>
</feature>
<dbReference type="RefSeq" id="WP_147270280.1">
    <property type="nucleotide sequence ID" value="NZ_QRDT01000031.1"/>
</dbReference>
<dbReference type="EMBL" id="UFQQ01000031">
    <property type="protein sequence ID" value="SSW93150.1"/>
    <property type="molecule type" value="Genomic_DNA"/>
</dbReference>
<dbReference type="EMBL" id="QRDT01000031">
    <property type="protein sequence ID" value="RED25538.1"/>
    <property type="molecule type" value="Genomic_DNA"/>
</dbReference>
<dbReference type="OrthoDB" id="9148571at2"/>
<evidence type="ECO:0000313" key="5">
    <source>
        <dbReference type="Proteomes" id="UP000256343"/>
    </source>
</evidence>
<dbReference type="Proteomes" id="UP000252631">
    <property type="component" value="Unassembled WGS sequence"/>
</dbReference>
<proteinExistence type="predicted"/>
<feature type="compositionally biased region" description="Low complexity" evidence="1">
    <location>
        <begin position="1620"/>
        <end position="1630"/>
    </location>
</feature>
<reference evidence="2 5" key="2">
    <citation type="submission" date="2018-07" db="EMBL/GenBank/DDBJ databases">
        <title>Genomic Encyclopedia of Archaeal and Bacterial Type Strains, Phase II (KMG-II): from individual species to whole genera.</title>
        <authorList>
            <person name="Goeker M."/>
        </authorList>
    </citation>
    <scope>NUCLEOTIDE SEQUENCE [LARGE SCALE GENOMIC DNA]</scope>
    <source>
        <strain evidence="2 5">JA575</strain>
    </source>
</reference>
<sequence>MTDTVVNASTRVVAAGLVEGSERLRLTVSFMPTRAKGEDGVAGVNLESWPSGIEGLLCGPSESSALHYFVEPIPRTLPGRPAAPSRCVPVALARARPQTLNELGATIDDLWRSVCDHMANAMTDKDRFWQELGELFDESSAGADKYHRQVDGKSVPNVLPTGRADSAILHVLARARRAARTVVEGGVRTTIDTASTSKVTPWPDKFYRSAGKDAAEKERACRLSDERKRLEEAAEKYAGDCRKAAASIAASKEANLTTSGRSAATAALLSPGSVGTCGPSCEDLFDEGKYESLLARARALHQVAMLPDDTTTAPKDRPPGALAQADNEKLQDRCQIDTTTYPGHFARVLMTLVKSYPALARVFRFSVDVDIDIDPATLAQAWRDDDHGNEAAFLMLAARVPAGDDTKRVEKCVSKCVFTLAKLTRRKSDQQFLAFHPVTREEVELRLEGCTTQKIRASGSVSQIGGVVDLGQRTTKSAGPFCGDHARYEIINIDPVLATEAGLREAQKQQSVADNAARTATEVASARKAFAREIETGIVSRGMVLVDRWRSAAVIGEMTTARLFADVKTPLRLLDADDLTIGYRLDVMARSADDRANRWRSLMDREIDYRDPRPERDEKDLFGKCFDALGLKYGSDLRRDLDAAMMMPTARRRLLAGGQQMVHVEECIAGWEGDPLSLTCKREEIEVKRGTEIAITRLFDLPSTATEATRKAWPLRYGWAYRFGMRPVWVGGVAVPLERAAAVYDARGPLGDVTMPVTSGRDGAPRAGWRRFLRQEAVLPPIALLPKGIAGETTFMCRQSAVTCILRTSVIEQRRKTEQTWRVFLPPQVSLDEAMRHGVFDDIRNKEYPDGALANIDYDQPIPTQRLLKNGLRAPEGKEPPRIGFPQFGRVPVRQDGKVVFPASDQPLEQLTPSHFAIVSPAEGTGRDSSDASDVFGGEPVFRIKARSGVAERKRQQFYPDPMARQLVLAVRRAGEPVGTGYFEGAPRVIDLSGSPYEQVKPVALVVERHTDSGLRVGEPKQEDFWAGKDEDRFIGDSAEMKGDGPKCLVRVATLVLKPGEAVELDAWYIPTEALLRAYFDLPETLAVIAAASRNAPGQDILAALNRHLTSKEEKPFAFSAGEKAKLRQQAAWVGHSGITVDPVGVAAAAEILYRFISRRPLPELSCVRTLSLLHAVDRPQRAPKFAGDDAVSRLRAYRCKSDTPARLEKLKQIASEKNLPPPHGQEGDDGIVFSGKVRFDRDGCRQLELVARCISMERSAIDDTRLGRTNQQRLTGEWPERVAVEPSKDGEHRQDGAAKEFISRKARYLFGFDVDSAGRVRLPKETVPILQIEDLQQRGKESSYLAGLETVDLVEAQIASLESNNREKMRGALRTLAGDSIAGQLARKMEVHLRAASRFDTYFRQVVPTKESPVPESVFPADPYAVDKIKVTSIDPRGAIRSGDHADTAPKPGSDQLQTIWIPATVRPTRPKVHAALPSYTIDCETDVSKNVIGQSGPPKPIRISSLARRSQVRIFLDRPWFSSGEGERLGLVLWPPHLLEVSQDPENLQAGRVPRHVLYENRPDLSTAMDLATFVDEDLGPGGAFTTRWGADPIRESAGPIGPFLTWQCLIGDAKGTGAATDGAARRGPASGTPESDFDSDSPVYVPKVAIPLRDPREQKSGERADAAAIEPTMTAALLTYVPRFDVETEKWFVDVELKPDRMVEPFVRFGLVRFQPNADPRVQVSAPVTVWAQLYPRRDLQVWKEGRNLEVQVSGYSAQRASGSLRGNRTQGLMRISVLELSKSASGHAVETVAPMVDGNVRKAAVRLVERDAKPAPYFAAVGDATWRAAFALATGPEAPSRLAVVVEELDEYASTEDEDAAPPPPAPEQKAKPEPQRGLEPPVGVTNGGRAPTSNAQQNRLALEPIVAAGQPAPPGVVRSGPRFLARVEYENLSSP</sequence>
<name>A0A336JU52_9BRAD</name>
<evidence type="ECO:0000256" key="1">
    <source>
        <dbReference type="SAM" id="MobiDB-lite"/>
    </source>
</evidence>
<protein>
    <submittedName>
        <fullName evidence="3">Uncharacterized protein</fullName>
    </submittedName>
</protein>
<gene>
    <name evidence="2" type="ORF">BJ125_1316</name>
    <name evidence="3" type="ORF">SAMN05892882_1316</name>
</gene>
<feature type="region of interest" description="Disordered" evidence="1">
    <location>
        <begin position="1855"/>
        <end position="1924"/>
    </location>
</feature>
<accession>A0A336JU52</accession>
<feature type="region of interest" description="Disordered" evidence="1">
    <location>
        <begin position="308"/>
        <end position="328"/>
    </location>
</feature>
<feature type="region of interest" description="Disordered" evidence="1">
    <location>
        <begin position="1438"/>
        <end position="1457"/>
    </location>
</feature>
<evidence type="ECO:0000313" key="2">
    <source>
        <dbReference type="EMBL" id="RED25538.1"/>
    </source>
</evidence>
<feature type="compositionally biased region" description="Acidic residues" evidence="1">
    <location>
        <begin position="1855"/>
        <end position="1864"/>
    </location>
</feature>
<evidence type="ECO:0000313" key="4">
    <source>
        <dbReference type="Proteomes" id="UP000252631"/>
    </source>
</evidence>
<dbReference type="Proteomes" id="UP000256343">
    <property type="component" value="Unassembled WGS sequence"/>
</dbReference>
<reference evidence="3 4" key="1">
    <citation type="submission" date="2017-08" db="EMBL/GenBank/DDBJ databases">
        <authorList>
            <person name="de Groot N.N."/>
        </authorList>
    </citation>
    <scope>NUCLEOTIDE SEQUENCE [LARGE SCALE GENOMIC DNA]</scope>
    <source>
        <strain evidence="3 4">JA575</strain>
    </source>
</reference>
<keyword evidence="5" id="KW-1185">Reference proteome</keyword>